<evidence type="ECO:0000256" key="1">
    <source>
        <dbReference type="PROSITE-ProRule" id="PRU00024"/>
    </source>
</evidence>
<keyword evidence="1" id="KW-0862">Zinc</keyword>
<dbReference type="PANTHER" id="PTHR24104">
    <property type="entry name" value="E3 UBIQUITIN-PROTEIN LIGASE NHLRC1-RELATED"/>
    <property type="match status" value="1"/>
</dbReference>
<feature type="region of interest" description="Disordered" evidence="2">
    <location>
        <begin position="262"/>
        <end position="281"/>
    </location>
</feature>
<name>A0A9D4GNY3_DREPO</name>
<dbReference type="GO" id="GO:0043161">
    <property type="term" value="P:proteasome-mediated ubiquitin-dependent protein catabolic process"/>
    <property type="evidence" value="ECO:0007669"/>
    <property type="project" value="TreeGrafter"/>
</dbReference>
<protein>
    <recommendedName>
        <fullName evidence="3">B box-type domain-containing protein</fullName>
    </recommendedName>
</protein>
<dbReference type="PANTHER" id="PTHR24104:SF25">
    <property type="entry name" value="PROTEIN LIN-41"/>
    <property type="match status" value="1"/>
</dbReference>
<evidence type="ECO:0000259" key="3">
    <source>
        <dbReference type="PROSITE" id="PS50119"/>
    </source>
</evidence>
<comment type="caution">
    <text evidence="4">The sequence shown here is derived from an EMBL/GenBank/DDBJ whole genome shotgun (WGS) entry which is preliminary data.</text>
</comment>
<dbReference type="AlphaFoldDB" id="A0A9D4GNY3"/>
<reference evidence="4" key="2">
    <citation type="submission" date="2020-11" db="EMBL/GenBank/DDBJ databases">
        <authorList>
            <person name="McCartney M.A."/>
            <person name="Auch B."/>
            <person name="Kono T."/>
            <person name="Mallez S."/>
            <person name="Becker A."/>
            <person name="Gohl D.M."/>
            <person name="Silverstein K.A.T."/>
            <person name="Koren S."/>
            <person name="Bechman K.B."/>
            <person name="Herman A."/>
            <person name="Abrahante J.E."/>
            <person name="Garbe J."/>
        </authorList>
    </citation>
    <scope>NUCLEOTIDE SEQUENCE</scope>
    <source>
        <strain evidence="4">Duluth1</strain>
        <tissue evidence="4">Whole animal</tissue>
    </source>
</reference>
<dbReference type="Gene3D" id="3.30.160.60">
    <property type="entry name" value="Classic Zinc Finger"/>
    <property type="match status" value="1"/>
</dbReference>
<keyword evidence="1" id="KW-0863">Zinc-finger</keyword>
<dbReference type="InterPro" id="IPR000315">
    <property type="entry name" value="Znf_B-box"/>
</dbReference>
<organism evidence="4 5">
    <name type="scientific">Dreissena polymorpha</name>
    <name type="common">Zebra mussel</name>
    <name type="synonym">Mytilus polymorpha</name>
    <dbReference type="NCBI Taxonomy" id="45954"/>
    <lineage>
        <taxon>Eukaryota</taxon>
        <taxon>Metazoa</taxon>
        <taxon>Spiralia</taxon>
        <taxon>Lophotrochozoa</taxon>
        <taxon>Mollusca</taxon>
        <taxon>Bivalvia</taxon>
        <taxon>Autobranchia</taxon>
        <taxon>Heteroconchia</taxon>
        <taxon>Euheterodonta</taxon>
        <taxon>Imparidentia</taxon>
        <taxon>Neoheterodontei</taxon>
        <taxon>Myida</taxon>
        <taxon>Dreissenoidea</taxon>
        <taxon>Dreissenidae</taxon>
        <taxon>Dreissena</taxon>
    </lineage>
</organism>
<proteinExistence type="predicted"/>
<dbReference type="Gene3D" id="2.120.10.30">
    <property type="entry name" value="TolB, C-terminal domain"/>
    <property type="match status" value="1"/>
</dbReference>
<dbReference type="PROSITE" id="PS50119">
    <property type="entry name" value="ZF_BBOX"/>
    <property type="match status" value="1"/>
</dbReference>
<dbReference type="GO" id="GO:0061630">
    <property type="term" value="F:ubiquitin protein ligase activity"/>
    <property type="evidence" value="ECO:0007669"/>
    <property type="project" value="TreeGrafter"/>
</dbReference>
<evidence type="ECO:0000256" key="2">
    <source>
        <dbReference type="SAM" id="MobiDB-lite"/>
    </source>
</evidence>
<feature type="domain" description="B box-type" evidence="3">
    <location>
        <begin position="1"/>
        <end position="51"/>
    </location>
</feature>
<dbReference type="SUPFAM" id="SSF101898">
    <property type="entry name" value="NHL repeat"/>
    <property type="match status" value="1"/>
</dbReference>
<dbReference type="InterPro" id="IPR011042">
    <property type="entry name" value="6-blade_b-propeller_TolB-like"/>
</dbReference>
<sequence length="571" mass="65013">MAATFCDPCKTRSRSLVASFWCPFCREAFCKVCNQFHQTMKLTKTHEVRPIGDLNPRERETSARSSGYNLDSNLTSMNFNEKTQLREIDNILVVMDSLSDTSLTLKKMFFDLKMQNESEKVECQRKVSLFRDRLKRLADDFERHITAELEYAQQSENTQIDAKIEECENIFNAIEMSKDLSQGMKREYITPQTIHKVNAARQRCNEYKYTLQRIHSRLQPVHYDLAIDRNVSDALNTSPGVIGKVEVTHENDDLFDDRETRNAEMSRRASIVSTTSTTSTRMTKQPTQTTFRLNSTEHAQKLHEIRMHRKDDQDEPMITSICSLNNNHFITLDRSNNKLLLVHQDGVIITQYVFTSQIWDMTLVDSLTVAVTVPDNDKIVIVKVRNNNLCAERLIKTSNICYGICAIEGFIVVTVKGGYVKIVTKAGEEVASLRHNHRGELLFTDPQHVQTNRDQNELYVTDYTLHTLTALVLTGVKIDSQPKFIFRNNELRNPTGLCLDINGNIYVCGFASHNVLKVSPDGVLLFAVLTGIINPQAVALTVMEDQMLVSTLSSGGGRSKHMQNVLEVFKI</sequence>
<dbReference type="Proteomes" id="UP000828390">
    <property type="component" value="Unassembled WGS sequence"/>
</dbReference>
<reference evidence="4" key="1">
    <citation type="journal article" date="2019" name="bioRxiv">
        <title>The Genome of the Zebra Mussel, Dreissena polymorpha: A Resource for Invasive Species Research.</title>
        <authorList>
            <person name="McCartney M.A."/>
            <person name="Auch B."/>
            <person name="Kono T."/>
            <person name="Mallez S."/>
            <person name="Zhang Y."/>
            <person name="Obille A."/>
            <person name="Becker A."/>
            <person name="Abrahante J.E."/>
            <person name="Garbe J."/>
            <person name="Badalamenti J.P."/>
            <person name="Herman A."/>
            <person name="Mangelson H."/>
            <person name="Liachko I."/>
            <person name="Sullivan S."/>
            <person name="Sone E.D."/>
            <person name="Koren S."/>
            <person name="Silverstein K.A.T."/>
            <person name="Beckman K.B."/>
            <person name="Gohl D.M."/>
        </authorList>
    </citation>
    <scope>NUCLEOTIDE SEQUENCE</scope>
    <source>
        <strain evidence="4">Duluth1</strain>
        <tissue evidence="4">Whole animal</tissue>
    </source>
</reference>
<dbReference type="SMART" id="SM00336">
    <property type="entry name" value="BBOX"/>
    <property type="match status" value="1"/>
</dbReference>
<accession>A0A9D4GNY3</accession>
<keyword evidence="5" id="KW-1185">Reference proteome</keyword>
<dbReference type="InterPro" id="IPR013658">
    <property type="entry name" value="SGL"/>
</dbReference>
<keyword evidence="1" id="KW-0479">Metal-binding</keyword>
<dbReference type="GO" id="GO:0000209">
    <property type="term" value="P:protein polyubiquitination"/>
    <property type="evidence" value="ECO:0007669"/>
    <property type="project" value="TreeGrafter"/>
</dbReference>
<dbReference type="GO" id="GO:0008270">
    <property type="term" value="F:zinc ion binding"/>
    <property type="evidence" value="ECO:0007669"/>
    <property type="project" value="UniProtKB-KW"/>
</dbReference>
<gene>
    <name evidence="4" type="ORF">DPMN_118900</name>
</gene>
<feature type="compositionally biased region" description="Low complexity" evidence="2">
    <location>
        <begin position="268"/>
        <end position="281"/>
    </location>
</feature>
<dbReference type="Pfam" id="PF08450">
    <property type="entry name" value="SGL"/>
    <property type="match status" value="1"/>
</dbReference>
<evidence type="ECO:0000313" key="4">
    <source>
        <dbReference type="EMBL" id="KAH3817367.1"/>
    </source>
</evidence>
<dbReference type="InterPro" id="IPR050952">
    <property type="entry name" value="TRIM-NHL_E3_ligases"/>
</dbReference>
<evidence type="ECO:0000313" key="5">
    <source>
        <dbReference type="Proteomes" id="UP000828390"/>
    </source>
</evidence>
<dbReference type="CDD" id="cd19757">
    <property type="entry name" value="Bbox1"/>
    <property type="match status" value="1"/>
</dbReference>
<dbReference type="EMBL" id="JAIWYP010000005">
    <property type="protein sequence ID" value="KAH3817367.1"/>
    <property type="molecule type" value="Genomic_DNA"/>
</dbReference>